<dbReference type="AlphaFoldDB" id="A0A183UPK3"/>
<evidence type="ECO:0000313" key="3">
    <source>
        <dbReference type="Proteomes" id="UP000050794"/>
    </source>
</evidence>
<name>A0A183UPK3_TOXCA</name>
<reference evidence="2 3" key="2">
    <citation type="submission" date="2018-11" db="EMBL/GenBank/DDBJ databases">
        <authorList>
            <consortium name="Pathogen Informatics"/>
        </authorList>
    </citation>
    <scope>NUCLEOTIDE SEQUENCE [LARGE SCALE GENOMIC DNA]</scope>
</reference>
<accession>A0A183UPK3</accession>
<reference evidence="4" key="1">
    <citation type="submission" date="2016-06" db="UniProtKB">
        <authorList>
            <consortium name="WormBaseParasite"/>
        </authorList>
    </citation>
    <scope>IDENTIFICATION</scope>
</reference>
<feature type="region of interest" description="Disordered" evidence="1">
    <location>
        <begin position="74"/>
        <end position="108"/>
    </location>
</feature>
<gene>
    <name evidence="2" type="ORF">TCNE_LOCUS10423</name>
</gene>
<keyword evidence="3" id="KW-1185">Reference proteome</keyword>
<evidence type="ECO:0000256" key="1">
    <source>
        <dbReference type="SAM" id="MobiDB-lite"/>
    </source>
</evidence>
<evidence type="ECO:0000313" key="4">
    <source>
        <dbReference type="WBParaSite" id="TCNE_0001042301-mRNA-1"/>
    </source>
</evidence>
<organism evidence="3 4">
    <name type="scientific">Toxocara canis</name>
    <name type="common">Canine roundworm</name>
    <dbReference type="NCBI Taxonomy" id="6265"/>
    <lineage>
        <taxon>Eukaryota</taxon>
        <taxon>Metazoa</taxon>
        <taxon>Ecdysozoa</taxon>
        <taxon>Nematoda</taxon>
        <taxon>Chromadorea</taxon>
        <taxon>Rhabditida</taxon>
        <taxon>Spirurina</taxon>
        <taxon>Ascaridomorpha</taxon>
        <taxon>Ascaridoidea</taxon>
        <taxon>Toxocaridae</taxon>
        <taxon>Toxocara</taxon>
    </lineage>
</organism>
<evidence type="ECO:0000313" key="2">
    <source>
        <dbReference type="EMBL" id="VDM41744.1"/>
    </source>
</evidence>
<protein>
    <submittedName>
        <fullName evidence="4">Secreted protein</fullName>
    </submittedName>
</protein>
<proteinExistence type="predicted"/>
<dbReference type="EMBL" id="UYWY01020494">
    <property type="protein sequence ID" value="VDM41744.1"/>
    <property type="molecule type" value="Genomic_DNA"/>
</dbReference>
<feature type="compositionally biased region" description="Polar residues" evidence="1">
    <location>
        <begin position="83"/>
        <end position="95"/>
    </location>
</feature>
<dbReference type="Proteomes" id="UP000050794">
    <property type="component" value="Unassembled WGS sequence"/>
</dbReference>
<sequence length="108" mass="11969">MNRTVDIRIGICLIVVKMWRAIDGGIRSASASAHSLLRIQSINGKMHMKAMIFDYKIVVEAVCASDVIDVRRSLSSRSVGGRQFNSVSRSTLDNKTSIRKGREPHALL</sequence>
<dbReference type="WBParaSite" id="TCNE_0001042301-mRNA-1">
    <property type="protein sequence ID" value="TCNE_0001042301-mRNA-1"/>
    <property type="gene ID" value="TCNE_0001042301"/>
</dbReference>